<accession>A0A7W7CFS2</accession>
<gene>
    <name evidence="1" type="ORF">HNR67_004812</name>
</gene>
<evidence type="ECO:0000313" key="1">
    <source>
        <dbReference type="EMBL" id="MBB4678694.1"/>
    </source>
</evidence>
<dbReference type="AlphaFoldDB" id="A0A7W7CFS2"/>
<proteinExistence type="predicted"/>
<dbReference type="Proteomes" id="UP000533598">
    <property type="component" value="Unassembled WGS sequence"/>
</dbReference>
<keyword evidence="2" id="KW-1185">Reference proteome</keyword>
<reference evidence="1 2" key="1">
    <citation type="submission" date="2020-08" db="EMBL/GenBank/DDBJ databases">
        <title>Sequencing the genomes of 1000 actinobacteria strains.</title>
        <authorList>
            <person name="Klenk H.-P."/>
        </authorList>
    </citation>
    <scope>NUCLEOTIDE SEQUENCE [LARGE SCALE GENOMIC DNA]</scope>
    <source>
        <strain evidence="1 2">DSM 44230</strain>
    </source>
</reference>
<organism evidence="1 2">
    <name type="scientific">Crossiella cryophila</name>
    <dbReference type="NCBI Taxonomy" id="43355"/>
    <lineage>
        <taxon>Bacteria</taxon>
        <taxon>Bacillati</taxon>
        <taxon>Actinomycetota</taxon>
        <taxon>Actinomycetes</taxon>
        <taxon>Pseudonocardiales</taxon>
        <taxon>Pseudonocardiaceae</taxon>
        <taxon>Crossiella</taxon>
    </lineage>
</organism>
<comment type="caution">
    <text evidence="1">The sequence shown here is derived from an EMBL/GenBank/DDBJ whole genome shotgun (WGS) entry which is preliminary data.</text>
</comment>
<dbReference type="EMBL" id="JACHMH010000001">
    <property type="protein sequence ID" value="MBB4678694.1"/>
    <property type="molecule type" value="Genomic_DNA"/>
</dbReference>
<evidence type="ECO:0008006" key="3">
    <source>
        <dbReference type="Google" id="ProtNLM"/>
    </source>
</evidence>
<sequence>MANLLSVGRSSADPNLADWHIDGAPLARWMSRFDCAGPTPGDSSVLATRDLDDLRALLGRPGGVLPSGRVPLYGCARCADLDCGVFAVRVTHDQDTVSWTDFAWEYGSDQEPGPSADYAALPTIRFDRERYEAVLGQLLR</sequence>
<name>A0A7W7CFS2_9PSEU</name>
<dbReference type="RefSeq" id="WP_185004535.1">
    <property type="nucleotide sequence ID" value="NZ_BAAAUI010000010.1"/>
</dbReference>
<evidence type="ECO:0000313" key="2">
    <source>
        <dbReference type="Proteomes" id="UP000533598"/>
    </source>
</evidence>
<protein>
    <recommendedName>
        <fullName evidence="3">Oxidoreductase</fullName>
    </recommendedName>
</protein>